<proteinExistence type="predicted"/>
<dbReference type="EMBL" id="BRXW01000113">
    <property type="protein sequence ID" value="GMI07607.1"/>
    <property type="molecule type" value="Genomic_DNA"/>
</dbReference>
<reference evidence="2" key="1">
    <citation type="journal article" date="2023" name="Commun. Biol.">
        <title>Genome analysis of Parmales, the sister group of diatoms, reveals the evolutionary specialization of diatoms from phago-mixotrophs to photoautotrophs.</title>
        <authorList>
            <person name="Ban H."/>
            <person name="Sato S."/>
            <person name="Yoshikawa S."/>
            <person name="Yamada K."/>
            <person name="Nakamura Y."/>
            <person name="Ichinomiya M."/>
            <person name="Sato N."/>
            <person name="Blanc-Mathieu R."/>
            <person name="Endo H."/>
            <person name="Kuwata A."/>
            <person name="Ogata H."/>
        </authorList>
    </citation>
    <scope>NUCLEOTIDE SEQUENCE [LARGE SCALE GENOMIC DNA]</scope>
    <source>
        <strain evidence="2">NIES 3700</strain>
    </source>
</reference>
<comment type="caution">
    <text evidence="1">The sequence shown here is derived from an EMBL/GenBank/DDBJ whole genome shotgun (WGS) entry which is preliminary data.</text>
</comment>
<dbReference type="OrthoDB" id="48263at2759"/>
<accession>A0A9W7CCY9</accession>
<keyword evidence="2" id="KW-1185">Reference proteome</keyword>
<sequence length="99" mass="11428">MLRSVIKFGIGRGGVPCRFFASKRPQYYLHLAPDGDAWINGEMFAAKHLNPNYVLSLPLRKPFDVDEEFTEPDRTETYDAKKLSAKFEEFVWVEEIDGN</sequence>
<organism evidence="1 2">
    <name type="scientific">Triparma laevis f. longispina</name>
    <dbReference type="NCBI Taxonomy" id="1714387"/>
    <lineage>
        <taxon>Eukaryota</taxon>
        <taxon>Sar</taxon>
        <taxon>Stramenopiles</taxon>
        <taxon>Ochrophyta</taxon>
        <taxon>Bolidophyceae</taxon>
        <taxon>Parmales</taxon>
        <taxon>Triparmaceae</taxon>
        <taxon>Triparma</taxon>
    </lineage>
</organism>
<name>A0A9W7CCY9_9STRA</name>
<evidence type="ECO:0000313" key="1">
    <source>
        <dbReference type="EMBL" id="GMI07607.1"/>
    </source>
</evidence>
<dbReference type="Proteomes" id="UP001165122">
    <property type="component" value="Unassembled WGS sequence"/>
</dbReference>
<gene>
    <name evidence="1" type="ORF">TrLO_g8277</name>
</gene>
<evidence type="ECO:0000313" key="2">
    <source>
        <dbReference type="Proteomes" id="UP001165122"/>
    </source>
</evidence>
<dbReference type="AlphaFoldDB" id="A0A9W7CCY9"/>
<protein>
    <submittedName>
        <fullName evidence="1">Uncharacterized protein</fullName>
    </submittedName>
</protein>